<keyword evidence="2 5" id="KW-0812">Transmembrane</keyword>
<keyword evidence="4 5" id="KW-0472">Membrane</keyword>
<dbReference type="PANTHER" id="PTHR43847">
    <property type="entry name" value="BLL3993 PROTEIN"/>
    <property type="match status" value="1"/>
</dbReference>
<evidence type="ECO:0000313" key="6">
    <source>
        <dbReference type="EMBL" id="MDG3014430.1"/>
    </source>
</evidence>
<dbReference type="InterPro" id="IPR052527">
    <property type="entry name" value="Metal_cation-efflux_comp"/>
</dbReference>
<dbReference type="EMBL" id="JANRHA010000004">
    <property type="protein sequence ID" value="MDG3014430.1"/>
    <property type="molecule type" value="Genomic_DNA"/>
</dbReference>
<protein>
    <submittedName>
        <fullName evidence="6">Isoprenylcysteine carboxylmethyltransferase family protein</fullName>
    </submittedName>
</protein>
<feature type="transmembrane region" description="Helical" evidence="5">
    <location>
        <begin position="36"/>
        <end position="53"/>
    </location>
</feature>
<dbReference type="PANTHER" id="PTHR43847:SF1">
    <property type="entry name" value="BLL3993 PROTEIN"/>
    <property type="match status" value="1"/>
</dbReference>
<dbReference type="RefSeq" id="WP_332519595.1">
    <property type="nucleotide sequence ID" value="NZ_JANRHA010000004.1"/>
</dbReference>
<keyword evidence="7" id="KW-1185">Reference proteome</keyword>
<dbReference type="AlphaFoldDB" id="A0A9X4LXZ3"/>
<evidence type="ECO:0000256" key="1">
    <source>
        <dbReference type="ARBA" id="ARBA00004127"/>
    </source>
</evidence>
<dbReference type="Pfam" id="PF04191">
    <property type="entry name" value="PEMT"/>
    <property type="match status" value="1"/>
</dbReference>
<gene>
    <name evidence="6" type="ORF">NVS88_07655</name>
</gene>
<reference evidence="6" key="1">
    <citation type="submission" date="2022-08" db="EMBL/GenBank/DDBJ databases">
        <title>Genome analysis of Corynebacteriales strain.</title>
        <authorList>
            <person name="Lee S.D."/>
        </authorList>
    </citation>
    <scope>NUCLEOTIDE SEQUENCE</scope>
    <source>
        <strain evidence="6">D3-21</strain>
    </source>
</reference>
<evidence type="ECO:0000313" key="7">
    <source>
        <dbReference type="Proteomes" id="UP001152755"/>
    </source>
</evidence>
<feature type="transmembrane region" description="Helical" evidence="5">
    <location>
        <begin position="65"/>
        <end position="85"/>
    </location>
</feature>
<accession>A0A9X4LXZ3</accession>
<evidence type="ECO:0000256" key="4">
    <source>
        <dbReference type="ARBA" id="ARBA00023136"/>
    </source>
</evidence>
<evidence type="ECO:0000256" key="5">
    <source>
        <dbReference type="SAM" id="Phobius"/>
    </source>
</evidence>
<dbReference type="GO" id="GO:0012505">
    <property type="term" value="C:endomembrane system"/>
    <property type="evidence" value="ECO:0007669"/>
    <property type="project" value="UniProtKB-SubCell"/>
</dbReference>
<evidence type="ECO:0000256" key="3">
    <source>
        <dbReference type="ARBA" id="ARBA00022989"/>
    </source>
</evidence>
<evidence type="ECO:0000256" key="2">
    <source>
        <dbReference type="ARBA" id="ARBA00022692"/>
    </source>
</evidence>
<sequence length="181" mass="19761">MRSIALAIGIVWAVFWVGWLVAAVTAKRGRRNGSGFAIRAGIVIVGILVFRLARGHVHSNDDVVQGAIGLALVVCGLAFAVWARVHIGRNWGPPMTVKLSGHELITSGPYRFVRNPIYSGILLALLGTAVALNLLLLIIVVGLGGYFVYSCKVEERIMLREHPDSYPAYRSRTKMLIPFVL</sequence>
<feature type="transmembrane region" description="Helical" evidence="5">
    <location>
        <begin position="6"/>
        <end position="24"/>
    </location>
</feature>
<dbReference type="InterPro" id="IPR007318">
    <property type="entry name" value="Phopholipid_MeTrfase"/>
</dbReference>
<name>A0A9X4LXZ3_9ACTN</name>
<comment type="subcellular location">
    <subcellularLocation>
        <location evidence="1">Endomembrane system</location>
        <topology evidence="1">Multi-pass membrane protein</topology>
    </subcellularLocation>
</comment>
<dbReference type="Proteomes" id="UP001152755">
    <property type="component" value="Unassembled WGS sequence"/>
</dbReference>
<proteinExistence type="predicted"/>
<dbReference type="Gene3D" id="1.20.120.1630">
    <property type="match status" value="1"/>
</dbReference>
<feature type="transmembrane region" description="Helical" evidence="5">
    <location>
        <begin position="121"/>
        <end position="149"/>
    </location>
</feature>
<organism evidence="6 7">
    <name type="scientific">Speluncibacter jeojiensis</name>
    <dbReference type="NCBI Taxonomy" id="2710754"/>
    <lineage>
        <taxon>Bacteria</taxon>
        <taxon>Bacillati</taxon>
        <taxon>Actinomycetota</taxon>
        <taxon>Actinomycetes</taxon>
        <taxon>Mycobacteriales</taxon>
        <taxon>Speluncibacteraceae</taxon>
        <taxon>Speluncibacter</taxon>
    </lineage>
</organism>
<keyword evidence="3 5" id="KW-1133">Transmembrane helix</keyword>
<comment type="caution">
    <text evidence="6">The sequence shown here is derived from an EMBL/GenBank/DDBJ whole genome shotgun (WGS) entry which is preliminary data.</text>
</comment>